<sequence>MCWSTVKGSRGRHLTDKEYPSGIWNVRPFPSYQTGDEMTSLRKTQAVGGSRFFT</sequence>
<proteinExistence type="predicted"/>
<dbReference type="InParanoid" id="B9RBJ6"/>
<accession>B9RBJ6</accession>
<evidence type="ECO:0000313" key="2">
    <source>
        <dbReference type="Proteomes" id="UP000008311"/>
    </source>
</evidence>
<dbReference type="Proteomes" id="UP000008311">
    <property type="component" value="Unassembled WGS sequence"/>
</dbReference>
<dbReference type="EMBL" id="EQ973774">
    <property type="protein sequence ID" value="EEF50917.1"/>
    <property type="molecule type" value="Genomic_DNA"/>
</dbReference>
<reference evidence="2" key="1">
    <citation type="journal article" date="2010" name="Nat. Biotechnol.">
        <title>Draft genome sequence of the oilseed species Ricinus communis.</title>
        <authorList>
            <person name="Chan A.P."/>
            <person name="Crabtree J."/>
            <person name="Zhao Q."/>
            <person name="Lorenzi H."/>
            <person name="Orvis J."/>
            <person name="Puiu D."/>
            <person name="Melake-Berhan A."/>
            <person name="Jones K.M."/>
            <person name="Redman J."/>
            <person name="Chen G."/>
            <person name="Cahoon E.B."/>
            <person name="Gedil M."/>
            <person name="Stanke M."/>
            <person name="Haas B.J."/>
            <person name="Wortman J.R."/>
            <person name="Fraser-Liggett C.M."/>
            <person name="Ravel J."/>
            <person name="Rabinowicz P.D."/>
        </authorList>
    </citation>
    <scope>NUCLEOTIDE SEQUENCE [LARGE SCALE GENOMIC DNA]</scope>
    <source>
        <strain evidence="2">cv. Hale</strain>
    </source>
</reference>
<organism evidence="1 2">
    <name type="scientific">Ricinus communis</name>
    <name type="common">Castor bean</name>
    <dbReference type="NCBI Taxonomy" id="3988"/>
    <lineage>
        <taxon>Eukaryota</taxon>
        <taxon>Viridiplantae</taxon>
        <taxon>Streptophyta</taxon>
        <taxon>Embryophyta</taxon>
        <taxon>Tracheophyta</taxon>
        <taxon>Spermatophyta</taxon>
        <taxon>Magnoliopsida</taxon>
        <taxon>eudicotyledons</taxon>
        <taxon>Gunneridae</taxon>
        <taxon>Pentapetalae</taxon>
        <taxon>rosids</taxon>
        <taxon>fabids</taxon>
        <taxon>Malpighiales</taxon>
        <taxon>Euphorbiaceae</taxon>
        <taxon>Acalyphoideae</taxon>
        <taxon>Acalypheae</taxon>
        <taxon>Ricinus</taxon>
    </lineage>
</organism>
<gene>
    <name evidence="1" type="ORF">RCOM_1677400</name>
</gene>
<name>B9RBJ6_RICCO</name>
<evidence type="ECO:0000313" key="1">
    <source>
        <dbReference type="EMBL" id="EEF50917.1"/>
    </source>
</evidence>
<dbReference type="AlphaFoldDB" id="B9RBJ6"/>
<keyword evidence="2" id="KW-1185">Reference proteome</keyword>
<protein>
    <submittedName>
        <fullName evidence="1">Uncharacterized protein</fullName>
    </submittedName>
</protein>